<protein>
    <submittedName>
        <fullName evidence="2">Uncharacterized protein</fullName>
    </submittedName>
</protein>
<gene>
    <name evidence="2" type="ORF">EVAR_29322_1</name>
</gene>
<feature type="region of interest" description="Disordered" evidence="1">
    <location>
        <begin position="28"/>
        <end position="74"/>
    </location>
</feature>
<evidence type="ECO:0000313" key="3">
    <source>
        <dbReference type="Proteomes" id="UP000299102"/>
    </source>
</evidence>
<evidence type="ECO:0000313" key="2">
    <source>
        <dbReference type="EMBL" id="GBP50563.1"/>
    </source>
</evidence>
<reference evidence="2 3" key="1">
    <citation type="journal article" date="2019" name="Commun. Biol.">
        <title>The bagworm genome reveals a unique fibroin gene that provides high tensile strength.</title>
        <authorList>
            <person name="Kono N."/>
            <person name="Nakamura H."/>
            <person name="Ohtoshi R."/>
            <person name="Tomita M."/>
            <person name="Numata K."/>
            <person name="Arakawa K."/>
        </authorList>
    </citation>
    <scope>NUCLEOTIDE SEQUENCE [LARGE SCALE GENOMIC DNA]</scope>
</reference>
<accession>A0A4C1WHM7</accession>
<name>A0A4C1WHM7_EUMVA</name>
<dbReference type="EMBL" id="BGZK01000568">
    <property type="protein sequence ID" value="GBP50563.1"/>
    <property type="molecule type" value="Genomic_DNA"/>
</dbReference>
<keyword evidence="3" id="KW-1185">Reference proteome</keyword>
<sequence>MNKTRLYVKSAARELNLRPRHMSPGFIRSGQTWGFSRDGRDAVGERSAGRGARGAGRRRPMSTADTPRARPGRKVAWRAARRSRPDYLTLLAGPSRTSLLEAITLSDRHSSGPVCDRPDTRRRETSRFEIITMPAPAQVSAADSRLSPLRGTFYFDRRKIYTAVDASCVRSTGAIRYEIHAAANERNGTAEDDAPVETSAGVGGYVAKVPNRRRNRQGTLRSQRRRLFSGMGGNGCQRMAFKSNSKLEHLSAGNIEFITSGVAPPRALSPAASYRRAQLLLWT</sequence>
<feature type="compositionally biased region" description="Basic and acidic residues" evidence="1">
    <location>
        <begin position="37"/>
        <end position="48"/>
    </location>
</feature>
<dbReference type="Proteomes" id="UP000299102">
    <property type="component" value="Unassembled WGS sequence"/>
</dbReference>
<comment type="caution">
    <text evidence="2">The sequence shown here is derived from an EMBL/GenBank/DDBJ whole genome shotgun (WGS) entry which is preliminary data.</text>
</comment>
<dbReference type="AlphaFoldDB" id="A0A4C1WHM7"/>
<organism evidence="2 3">
    <name type="scientific">Eumeta variegata</name>
    <name type="common">Bagworm moth</name>
    <name type="synonym">Eumeta japonica</name>
    <dbReference type="NCBI Taxonomy" id="151549"/>
    <lineage>
        <taxon>Eukaryota</taxon>
        <taxon>Metazoa</taxon>
        <taxon>Ecdysozoa</taxon>
        <taxon>Arthropoda</taxon>
        <taxon>Hexapoda</taxon>
        <taxon>Insecta</taxon>
        <taxon>Pterygota</taxon>
        <taxon>Neoptera</taxon>
        <taxon>Endopterygota</taxon>
        <taxon>Lepidoptera</taxon>
        <taxon>Glossata</taxon>
        <taxon>Ditrysia</taxon>
        <taxon>Tineoidea</taxon>
        <taxon>Psychidae</taxon>
        <taxon>Oiketicinae</taxon>
        <taxon>Eumeta</taxon>
    </lineage>
</organism>
<proteinExistence type="predicted"/>
<evidence type="ECO:0000256" key="1">
    <source>
        <dbReference type="SAM" id="MobiDB-lite"/>
    </source>
</evidence>